<sequence>MFKTFSRGVAAAAFAVSVAMPTWADNITLTDTLGRTVEVPENPQRILLGFYFEDFMAVAGPQAYDRVVAISKDTWEGWRTLQWQTYAAVIPRLNDLADVGEIDSGTFSLEAAVAAQPDVAVLAAWQYRTLGDVADRLEAAGVPIVVLDYNAQTVEKHVQSTKLLGDLMGAQDRARTLADEYAAAVAEIEARLATLPEDAAPKVYVELARKGKDTVDNSYSGTQWGSVIDQLKATNIANGQISNWGKLSPEYVLAQNPQMILLAGSGWAGRDQAVIMGPGVDSALTHERMQAYLGRPGWASLDAVKTGNIFGIYHGGNRTLYDYAFLQFLAKAMYPEHFGDMDPQATLDRFFATYMPVEFTGTYMTQLPRVDG</sequence>
<protein>
    <submittedName>
        <fullName evidence="3">ABC transporter substrate-binding protein</fullName>
    </submittedName>
</protein>
<feature type="chain" id="PRO_5046449725" evidence="1">
    <location>
        <begin position="25"/>
        <end position="372"/>
    </location>
</feature>
<dbReference type="Gene3D" id="3.40.50.1980">
    <property type="entry name" value="Nitrogenase molybdenum iron protein domain"/>
    <property type="match status" value="2"/>
</dbReference>
<dbReference type="InterPro" id="IPR050902">
    <property type="entry name" value="ABC_Transporter_SBP"/>
</dbReference>
<gene>
    <name evidence="3" type="ORF">QEZ52_08995</name>
</gene>
<dbReference type="Pfam" id="PF01497">
    <property type="entry name" value="Peripla_BP_2"/>
    <property type="match status" value="1"/>
</dbReference>
<dbReference type="Proteomes" id="UP001623232">
    <property type="component" value="Chromosome"/>
</dbReference>
<name>A0ABZ2XX28_9RHOB</name>
<evidence type="ECO:0000313" key="4">
    <source>
        <dbReference type="Proteomes" id="UP001623232"/>
    </source>
</evidence>
<dbReference type="EMBL" id="CP123584">
    <property type="protein sequence ID" value="WZK90665.1"/>
    <property type="molecule type" value="Genomic_DNA"/>
</dbReference>
<dbReference type="PROSITE" id="PS50983">
    <property type="entry name" value="FE_B12_PBP"/>
    <property type="match status" value="1"/>
</dbReference>
<feature type="signal peptide" evidence="1">
    <location>
        <begin position="1"/>
        <end position="24"/>
    </location>
</feature>
<proteinExistence type="predicted"/>
<feature type="domain" description="Fe/B12 periplasmic-binding" evidence="2">
    <location>
        <begin position="44"/>
        <end position="341"/>
    </location>
</feature>
<dbReference type="InterPro" id="IPR002491">
    <property type="entry name" value="ABC_transptr_periplasmic_BD"/>
</dbReference>
<evidence type="ECO:0000313" key="3">
    <source>
        <dbReference type="EMBL" id="WZK90665.1"/>
    </source>
</evidence>
<keyword evidence="4" id="KW-1185">Reference proteome</keyword>
<accession>A0ABZ2XX28</accession>
<dbReference type="SUPFAM" id="SSF53807">
    <property type="entry name" value="Helical backbone' metal receptor"/>
    <property type="match status" value="1"/>
</dbReference>
<dbReference type="RefSeq" id="WP_406649621.1">
    <property type="nucleotide sequence ID" value="NZ_CP123584.1"/>
</dbReference>
<reference evidence="3 4" key="1">
    <citation type="submission" date="2023-04" db="EMBL/GenBank/DDBJ databases">
        <title>Complete genome sequence of Alisedimentitalea scapharcae.</title>
        <authorList>
            <person name="Rong J.-C."/>
            <person name="Yi M.-L."/>
            <person name="Zhao Q."/>
        </authorList>
    </citation>
    <scope>NUCLEOTIDE SEQUENCE [LARGE SCALE GENOMIC DNA]</scope>
    <source>
        <strain evidence="3 4">KCTC 42119</strain>
    </source>
</reference>
<keyword evidence="1" id="KW-0732">Signal</keyword>
<evidence type="ECO:0000256" key="1">
    <source>
        <dbReference type="SAM" id="SignalP"/>
    </source>
</evidence>
<organism evidence="3 4">
    <name type="scientific">Aliisedimentitalea scapharcae</name>
    <dbReference type="NCBI Taxonomy" id="1524259"/>
    <lineage>
        <taxon>Bacteria</taxon>
        <taxon>Pseudomonadati</taxon>
        <taxon>Pseudomonadota</taxon>
        <taxon>Alphaproteobacteria</taxon>
        <taxon>Rhodobacterales</taxon>
        <taxon>Roseobacteraceae</taxon>
        <taxon>Aliisedimentitalea</taxon>
    </lineage>
</organism>
<evidence type="ECO:0000259" key="2">
    <source>
        <dbReference type="PROSITE" id="PS50983"/>
    </source>
</evidence>
<dbReference type="PANTHER" id="PTHR30535">
    <property type="entry name" value="VITAMIN B12-BINDING PROTEIN"/>
    <property type="match status" value="1"/>
</dbReference>
<dbReference type="PANTHER" id="PTHR30535:SF34">
    <property type="entry name" value="MOLYBDATE-BINDING PROTEIN MOLA"/>
    <property type="match status" value="1"/>
</dbReference>